<evidence type="ECO:0000313" key="1">
    <source>
        <dbReference type="EMBL" id="KAJ9059098.1"/>
    </source>
</evidence>
<keyword evidence="2" id="KW-1185">Reference proteome</keyword>
<name>A0ACC2S9Y9_9FUNG</name>
<dbReference type="EMBL" id="QTSX02005696">
    <property type="protein sequence ID" value="KAJ9059098.1"/>
    <property type="molecule type" value="Genomic_DNA"/>
</dbReference>
<protein>
    <submittedName>
        <fullName evidence="1">Uncharacterized protein</fullName>
    </submittedName>
</protein>
<dbReference type="Proteomes" id="UP001165960">
    <property type="component" value="Unassembled WGS sequence"/>
</dbReference>
<comment type="caution">
    <text evidence="1">The sequence shown here is derived from an EMBL/GenBank/DDBJ whole genome shotgun (WGS) entry which is preliminary data.</text>
</comment>
<evidence type="ECO:0000313" key="2">
    <source>
        <dbReference type="Proteomes" id="UP001165960"/>
    </source>
</evidence>
<organism evidence="1 2">
    <name type="scientific">Entomophthora muscae</name>
    <dbReference type="NCBI Taxonomy" id="34485"/>
    <lineage>
        <taxon>Eukaryota</taxon>
        <taxon>Fungi</taxon>
        <taxon>Fungi incertae sedis</taxon>
        <taxon>Zoopagomycota</taxon>
        <taxon>Entomophthoromycotina</taxon>
        <taxon>Entomophthoromycetes</taxon>
        <taxon>Entomophthorales</taxon>
        <taxon>Entomophthoraceae</taxon>
        <taxon>Entomophthora</taxon>
    </lineage>
</organism>
<proteinExistence type="predicted"/>
<sequence>MPYLGFSYSYQYLQRVIKQKLHYPQGCTKYSPLKGLRITSTPQDCHLDASENSNDSINSPESLNAPIAGSLNKVKHSDSLACEVNQVSEAQYLAEEDQVEFLENIFEPKESLTEVEPTKSPIIQEEYSEKKQDLIHEVNSIEVPISKDKDTSLAAPIALIYLNLLEPSPVDNNIRGEESAKDDDVVLHEAEIFGPHTFQKPPLSLPEPLPPEDPGTAKPFPIGAEDCFKDEKFSEYDEASQEEKVVELLISQAEYRSLAENVTVPLLSLPKSLYPEEPSFILQPHNKSCSRKGIKDKCLSKEYHL</sequence>
<accession>A0ACC2S9Y9</accession>
<gene>
    <name evidence="1" type="ORF">DSO57_1005898</name>
</gene>
<reference evidence="1" key="1">
    <citation type="submission" date="2022-04" db="EMBL/GenBank/DDBJ databases">
        <title>Genome of the entomopathogenic fungus Entomophthora muscae.</title>
        <authorList>
            <person name="Elya C."/>
            <person name="Lovett B.R."/>
            <person name="Lee E."/>
            <person name="Macias A.M."/>
            <person name="Hajek A.E."/>
            <person name="De Bivort B.L."/>
            <person name="Kasson M.T."/>
            <person name="De Fine Licht H.H."/>
            <person name="Stajich J.E."/>
        </authorList>
    </citation>
    <scope>NUCLEOTIDE SEQUENCE</scope>
    <source>
        <strain evidence="1">Berkeley</strain>
    </source>
</reference>